<keyword evidence="3" id="KW-1185">Reference proteome</keyword>
<dbReference type="HOGENOM" id="CLU_2410763_0_0_10"/>
<dbReference type="BioCyc" id="PMAR862515-HMP:GMOO-2291-MONOMER"/>
<organism evidence="2 3">
    <name type="scientific">Hoylesella marshii DSM 16973 = JCM 13450</name>
    <dbReference type="NCBI Taxonomy" id="862515"/>
    <lineage>
        <taxon>Bacteria</taxon>
        <taxon>Pseudomonadati</taxon>
        <taxon>Bacteroidota</taxon>
        <taxon>Bacteroidia</taxon>
        <taxon>Bacteroidales</taxon>
        <taxon>Prevotellaceae</taxon>
        <taxon>Hoylesella</taxon>
    </lineage>
</organism>
<name>E0NVQ3_9BACT</name>
<evidence type="ECO:0000313" key="2">
    <source>
        <dbReference type="EMBL" id="EFM00779.1"/>
    </source>
</evidence>
<dbReference type="STRING" id="862515.HMPREF0658_2258"/>
<dbReference type="AlphaFoldDB" id="E0NVQ3"/>
<keyword evidence="1" id="KW-1133">Transmembrane helix</keyword>
<comment type="caution">
    <text evidence="2">The sequence shown here is derived from an EMBL/GenBank/DDBJ whole genome shotgun (WGS) entry which is preliminary data.</text>
</comment>
<dbReference type="EMBL" id="AEEI01000066">
    <property type="protein sequence ID" value="EFM00779.1"/>
    <property type="molecule type" value="Genomic_DNA"/>
</dbReference>
<dbReference type="Proteomes" id="UP000004394">
    <property type="component" value="Unassembled WGS sequence"/>
</dbReference>
<proteinExistence type="predicted"/>
<accession>E0NVQ3</accession>
<gene>
    <name evidence="2" type="ORF">HMPREF0658_2258</name>
</gene>
<reference evidence="2" key="1">
    <citation type="submission" date="2010-07" db="EMBL/GenBank/DDBJ databases">
        <authorList>
            <person name="Muzny D."/>
            <person name="Qin X."/>
            <person name="Deng J."/>
            <person name="Jiang H."/>
            <person name="Liu Y."/>
            <person name="Qu J."/>
            <person name="Song X.-Z."/>
            <person name="Zhang L."/>
            <person name="Thornton R."/>
            <person name="Coyle M."/>
            <person name="Francisco L."/>
            <person name="Jackson L."/>
            <person name="Javaid M."/>
            <person name="Korchina V."/>
            <person name="Kovar C."/>
            <person name="Mata R."/>
            <person name="Mathew T."/>
            <person name="Ngo R."/>
            <person name="Nguyen L."/>
            <person name="Nguyen N."/>
            <person name="Okwuonu G."/>
            <person name="Ongeri F."/>
            <person name="Pham C."/>
            <person name="Simmons D."/>
            <person name="Wilczek-Boney K."/>
            <person name="Hale W."/>
            <person name="Jakkamsetti A."/>
            <person name="Pham P."/>
            <person name="Ruth R."/>
            <person name="San Lucas F."/>
            <person name="Warren J."/>
            <person name="Zhang J."/>
            <person name="Zhao Z."/>
            <person name="Zhou C."/>
            <person name="Zhu D."/>
            <person name="Lee S."/>
            <person name="Bess C."/>
            <person name="Blankenburg K."/>
            <person name="Forbes L."/>
            <person name="Fu Q."/>
            <person name="Gubbala S."/>
            <person name="Hirani K."/>
            <person name="Jayaseelan J.C."/>
            <person name="Lara F."/>
            <person name="Munidasa M."/>
            <person name="Palculict T."/>
            <person name="Patil S."/>
            <person name="Pu L.-L."/>
            <person name="Saada N."/>
            <person name="Tang L."/>
            <person name="Weissenberger G."/>
            <person name="Zhu Y."/>
            <person name="Hemphill L."/>
            <person name="Shang Y."/>
            <person name="Youmans B."/>
            <person name="Ayvaz T."/>
            <person name="Ross M."/>
            <person name="Santibanez J."/>
            <person name="Aqrawi P."/>
            <person name="Gross S."/>
            <person name="Joshi V."/>
            <person name="Fowler G."/>
            <person name="Nazareth L."/>
            <person name="Reid J."/>
            <person name="Worley K."/>
            <person name="Petrosino J."/>
            <person name="Highlander S."/>
            <person name="Gibbs R."/>
        </authorList>
    </citation>
    <scope>NUCLEOTIDE SEQUENCE [LARGE SCALE GENOMIC DNA]</scope>
    <source>
        <strain evidence="2">DSM 16973</strain>
    </source>
</reference>
<sequence>MVYYYVAIERLANIYIIFVKRYTEMWQECVMPDSEVYEDRGYNLFLPKIKRISTRQLNHQNDNRSLSDKKKQVFSLAIQHILFIFALVTGVV</sequence>
<protein>
    <submittedName>
        <fullName evidence="2">Uncharacterized protein</fullName>
    </submittedName>
</protein>
<keyword evidence="1" id="KW-0472">Membrane</keyword>
<feature type="transmembrane region" description="Helical" evidence="1">
    <location>
        <begin position="73"/>
        <end position="91"/>
    </location>
</feature>
<keyword evidence="1" id="KW-0812">Transmembrane</keyword>
<evidence type="ECO:0000256" key="1">
    <source>
        <dbReference type="SAM" id="Phobius"/>
    </source>
</evidence>
<evidence type="ECO:0000313" key="3">
    <source>
        <dbReference type="Proteomes" id="UP000004394"/>
    </source>
</evidence>